<dbReference type="CDD" id="cd01992">
    <property type="entry name" value="TilS_N"/>
    <property type="match status" value="1"/>
</dbReference>
<dbReference type="EMBL" id="JBHMEC010000019">
    <property type="protein sequence ID" value="MFB9150904.1"/>
    <property type="molecule type" value="Genomic_DNA"/>
</dbReference>
<evidence type="ECO:0000256" key="2">
    <source>
        <dbReference type="ARBA" id="ARBA00022694"/>
    </source>
</evidence>
<dbReference type="GO" id="GO:0032267">
    <property type="term" value="F:tRNA(Ile)-lysidine synthase activity"/>
    <property type="evidence" value="ECO:0007669"/>
    <property type="project" value="UniProtKB-EC"/>
</dbReference>
<evidence type="ECO:0000256" key="4">
    <source>
        <dbReference type="ARBA" id="ARBA00022840"/>
    </source>
</evidence>
<dbReference type="Proteomes" id="UP001589670">
    <property type="component" value="Unassembled WGS sequence"/>
</dbReference>
<dbReference type="InterPro" id="IPR014729">
    <property type="entry name" value="Rossmann-like_a/b/a_fold"/>
</dbReference>
<evidence type="ECO:0000313" key="8">
    <source>
        <dbReference type="EMBL" id="MFB9150904.1"/>
    </source>
</evidence>
<dbReference type="InterPro" id="IPR012795">
    <property type="entry name" value="tRNA_Ile_lys_synt_N"/>
</dbReference>
<organism evidence="8 9">
    <name type="scientific">Roseovarius ramblicola</name>
    <dbReference type="NCBI Taxonomy" id="2022336"/>
    <lineage>
        <taxon>Bacteria</taxon>
        <taxon>Pseudomonadati</taxon>
        <taxon>Pseudomonadota</taxon>
        <taxon>Alphaproteobacteria</taxon>
        <taxon>Rhodobacterales</taxon>
        <taxon>Roseobacteraceae</taxon>
        <taxon>Roseovarius</taxon>
    </lineage>
</organism>
<dbReference type="PANTHER" id="PTHR43033">
    <property type="entry name" value="TRNA(ILE)-LYSIDINE SYNTHASE-RELATED"/>
    <property type="match status" value="1"/>
</dbReference>
<sequence length="411" mass="43570">MSGAEEALRAHFGAGPPDAMGVAVSGGSDSLALLHLMRDWQDEGGPALRVATVDHGLRTEAGAEAAQVARLCAGLGVAHDTLRWDGQAARGNLPDAARRARYRLLAGWARRHGLRDVAIGHTADDVAETFLMRLARGSGLDGLAAMRDRWRDGGVTFHRPVLTLGRDGLRDHLRARGVAWADDPTNDDTTYTRTRARVALAALAPLGLGADTLAATAARLRAARTALGTCARRVAEEIAHVDGGDLLWRRDDFDALPDEIARRLLVAGVAWMTGRDYPPRGTAMAAFLGAARAGRRMTLQGCVLSAVRGHLRLSREYRAVAGLRAPSGAVWDGRWRATGGTGRATVAALGPAGLRACPGWRAGGLPHGPALASPGVWRGGTLIAAPLAGWENGWRLELLRGLDDYLDRLLA</sequence>
<evidence type="ECO:0000259" key="7">
    <source>
        <dbReference type="Pfam" id="PF01171"/>
    </source>
</evidence>
<dbReference type="HAMAP" id="MF_01161">
    <property type="entry name" value="tRNA_Ile_lys_synt"/>
    <property type="match status" value="1"/>
</dbReference>
<feature type="domain" description="tRNA(Ile)-lysidine/2-thiocytidine synthase N-terminal" evidence="7">
    <location>
        <begin position="21"/>
        <end position="197"/>
    </location>
</feature>
<gene>
    <name evidence="6 8" type="primary">tilS</name>
    <name evidence="8" type="ORF">ACFFU4_14205</name>
</gene>
<evidence type="ECO:0000256" key="1">
    <source>
        <dbReference type="ARBA" id="ARBA00022598"/>
    </source>
</evidence>
<evidence type="ECO:0000256" key="5">
    <source>
        <dbReference type="ARBA" id="ARBA00048539"/>
    </source>
</evidence>
<dbReference type="Gene3D" id="3.40.50.620">
    <property type="entry name" value="HUPs"/>
    <property type="match status" value="1"/>
</dbReference>
<dbReference type="Pfam" id="PF01171">
    <property type="entry name" value="ATP_bind_3"/>
    <property type="match status" value="1"/>
</dbReference>
<keyword evidence="4 6" id="KW-0067">ATP-binding</keyword>
<accession>A0ABV5I2H9</accession>
<dbReference type="EC" id="6.3.4.19" evidence="6"/>
<comment type="subcellular location">
    <subcellularLocation>
        <location evidence="6">Cytoplasm</location>
    </subcellularLocation>
</comment>
<protein>
    <recommendedName>
        <fullName evidence="6">tRNA(Ile)-lysidine synthase</fullName>
        <ecNumber evidence="6">6.3.4.19</ecNumber>
    </recommendedName>
    <alternativeName>
        <fullName evidence="6">tRNA(Ile)-2-lysyl-cytidine synthase</fullName>
    </alternativeName>
    <alternativeName>
        <fullName evidence="6">tRNA(Ile)-lysidine synthetase</fullName>
    </alternativeName>
</protein>
<evidence type="ECO:0000313" key="9">
    <source>
        <dbReference type="Proteomes" id="UP001589670"/>
    </source>
</evidence>
<reference evidence="8 9" key="1">
    <citation type="submission" date="2024-09" db="EMBL/GenBank/DDBJ databases">
        <authorList>
            <person name="Sun Q."/>
            <person name="Mori K."/>
        </authorList>
    </citation>
    <scope>NUCLEOTIDE SEQUENCE [LARGE SCALE GENOMIC DNA]</scope>
    <source>
        <strain evidence="8 9">CECT 9424</strain>
    </source>
</reference>
<name>A0ABV5I2H9_9RHOB</name>
<keyword evidence="6" id="KW-0963">Cytoplasm</keyword>
<comment type="function">
    <text evidence="6">Ligates lysine onto the cytidine present at position 34 of the AUA codon-specific tRNA(Ile) that contains the anticodon CAU, in an ATP-dependent manner. Cytidine is converted to lysidine, thus changing the amino acid specificity of the tRNA from methionine to isoleucine.</text>
</comment>
<keyword evidence="9" id="KW-1185">Reference proteome</keyword>
<keyword evidence="3 6" id="KW-0547">Nucleotide-binding</keyword>
<dbReference type="NCBIfam" id="TIGR02432">
    <property type="entry name" value="lysidine_TilS_N"/>
    <property type="match status" value="1"/>
</dbReference>
<dbReference type="InterPro" id="IPR011063">
    <property type="entry name" value="TilS/TtcA_N"/>
</dbReference>
<comment type="catalytic activity">
    <reaction evidence="5 6">
        <text>cytidine(34) in tRNA(Ile2) + L-lysine + ATP = lysidine(34) in tRNA(Ile2) + AMP + diphosphate + H(+)</text>
        <dbReference type="Rhea" id="RHEA:43744"/>
        <dbReference type="Rhea" id="RHEA-COMP:10625"/>
        <dbReference type="Rhea" id="RHEA-COMP:10670"/>
        <dbReference type="ChEBI" id="CHEBI:15378"/>
        <dbReference type="ChEBI" id="CHEBI:30616"/>
        <dbReference type="ChEBI" id="CHEBI:32551"/>
        <dbReference type="ChEBI" id="CHEBI:33019"/>
        <dbReference type="ChEBI" id="CHEBI:82748"/>
        <dbReference type="ChEBI" id="CHEBI:83665"/>
        <dbReference type="ChEBI" id="CHEBI:456215"/>
        <dbReference type="EC" id="6.3.4.19"/>
    </reaction>
</comment>
<evidence type="ECO:0000256" key="3">
    <source>
        <dbReference type="ARBA" id="ARBA00022741"/>
    </source>
</evidence>
<dbReference type="SUPFAM" id="SSF52402">
    <property type="entry name" value="Adenine nucleotide alpha hydrolases-like"/>
    <property type="match status" value="1"/>
</dbReference>
<comment type="domain">
    <text evidence="6">The N-terminal region contains the highly conserved SGGXDS motif, predicted to be a P-loop motif involved in ATP binding.</text>
</comment>
<keyword evidence="1 6" id="KW-0436">Ligase</keyword>
<proteinExistence type="inferred from homology"/>
<dbReference type="InterPro" id="IPR012094">
    <property type="entry name" value="tRNA_Ile_lys_synt"/>
</dbReference>
<keyword evidence="2 6" id="KW-0819">tRNA processing</keyword>
<dbReference type="RefSeq" id="WP_377070459.1">
    <property type="nucleotide sequence ID" value="NZ_JBHMEC010000019.1"/>
</dbReference>
<evidence type="ECO:0000256" key="6">
    <source>
        <dbReference type="HAMAP-Rule" id="MF_01161"/>
    </source>
</evidence>
<comment type="caution">
    <text evidence="8">The sequence shown here is derived from an EMBL/GenBank/DDBJ whole genome shotgun (WGS) entry which is preliminary data.</text>
</comment>
<feature type="binding site" evidence="6">
    <location>
        <begin position="25"/>
        <end position="30"/>
    </location>
    <ligand>
        <name>ATP</name>
        <dbReference type="ChEBI" id="CHEBI:30616"/>
    </ligand>
</feature>
<dbReference type="PANTHER" id="PTHR43033:SF1">
    <property type="entry name" value="TRNA(ILE)-LYSIDINE SYNTHASE-RELATED"/>
    <property type="match status" value="1"/>
</dbReference>
<comment type="similarity">
    <text evidence="6">Belongs to the tRNA(Ile)-lysidine synthase family.</text>
</comment>